<keyword evidence="2" id="KW-1185">Reference proteome</keyword>
<organism evidence="1 2">
    <name type="scientific">Penicillium nalgiovense</name>
    <dbReference type="NCBI Taxonomy" id="60175"/>
    <lineage>
        <taxon>Eukaryota</taxon>
        <taxon>Fungi</taxon>
        <taxon>Dikarya</taxon>
        <taxon>Ascomycota</taxon>
        <taxon>Pezizomycotina</taxon>
        <taxon>Eurotiomycetes</taxon>
        <taxon>Eurotiomycetidae</taxon>
        <taxon>Eurotiales</taxon>
        <taxon>Aspergillaceae</taxon>
        <taxon>Penicillium</taxon>
    </lineage>
</organism>
<evidence type="ECO:0000313" key="1">
    <source>
        <dbReference type="EMBL" id="OQE93748.1"/>
    </source>
</evidence>
<dbReference type="AlphaFoldDB" id="A0A1V6Z2I8"/>
<protein>
    <submittedName>
        <fullName evidence="1">Uncharacterized protein</fullName>
    </submittedName>
</protein>
<comment type="caution">
    <text evidence="1">The sequence shown here is derived from an EMBL/GenBank/DDBJ whole genome shotgun (WGS) entry which is preliminary data.</text>
</comment>
<dbReference type="Proteomes" id="UP000191691">
    <property type="component" value="Unassembled WGS sequence"/>
</dbReference>
<dbReference type="OMA" id="MEDIRCL"/>
<gene>
    <name evidence="1" type="ORF">PENNAL_c0005G09673</name>
</gene>
<sequence>MSDDSDSPEAERSEVERSDLECFEALPDDTVQAIGSTESAIRKIIRENQETTNVVKYIRFTNVPPTLADKFSLRGTRQMFDRSTRYMIIKLLTGAHETASRGLGGAVQYEITNMGLRQSIRPLGSKTIQGVFCRKQADEAYGLRQPVPGRNPEWPTVVVEIGVSESYRKLWADAEWWLTNSRGDVNLVIIVSVSRKTPNIKFETVALDPTVNSLRHQRPRYVPKIRQTITVSRNANNPNSITIRPPVALTIGFEELFCRQLVPPEHNIDLSPYELGEISTDVWGEQGF</sequence>
<accession>A0A1V6Z2I8</accession>
<evidence type="ECO:0000313" key="2">
    <source>
        <dbReference type="Proteomes" id="UP000191691"/>
    </source>
</evidence>
<name>A0A1V6Z2I8_PENNA</name>
<proteinExistence type="predicted"/>
<dbReference type="EMBL" id="MOOB01000005">
    <property type="protein sequence ID" value="OQE93748.1"/>
    <property type="molecule type" value="Genomic_DNA"/>
</dbReference>
<reference evidence="2" key="1">
    <citation type="journal article" date="2017" name="Nat. Microbiol.">
        <title>Global analysis of biosynthetic gene clusters reveals vast potential of secondary metabolite production in Penicillium species.</title>
        <authorList>
            <person name="Nielsen J.C."/>
            <person name="Grijseels S."/>
            <person name="Prigent S."/>
            <person name="Ji B."/>
            <person name="Dainat J."/>
            <person name="Nielsen K.F."/>
            <person name="Frisvad J.C."/>
            <person name="Workman M."/>
            <person name="Nielsen J."/>
        </authorList>
    </citation>
    <scope>NUCLEOTIDE SEQUENCE [LARGE SCALE GENOMIC DNA]</scope>
    <source>
        <strain evidence="2">IBT 13039</strain>
    </source>
</reference>